<dbReference type="InterPro" id="IPR011701">
    <property type="entry name" value="MFS"/>
</dbReference>
<feature type="transmembrane region" description="Helical" evidence="7">
    <location>
        <begin position="79"/>
        <end position="97"/>
    </location>
</feature>
<feature type="transmembrane region" description="Helical" evidence="7">
    <location>
        <begin position="211"/>
        <end position="232"/>
    </location>
</feature>
<feature type="transmembrane region" description="Helical" evidence="7">
    <location>
        <begin position="371"/>
        <end position="389"/>
    </location>
</feature>
<evidence type="ECO:0000256" key="7">
    <source>
        <dbReference type="SAM" id="Phobius"/>
    </source>
</evidence>
<dbReference type="Proteomes" id="UP000676325">
    <property type="component" value="Unassembled WGS sequence"/>
</dbReference>
<organism evidence="9 10">
    <name type="scientific">Actinospica acidithermotolerans</name>
    <dbReference type="NCBI Taxonomy" id="2828514"/>
    <lineage>
        <taxon>Bacteria</taxon>
        <taxon>Bacillati</taxon>
        <taxon>Actinomycetota</taxon>
        <taxon>Actinomycetes</taxon>
        <taxon>Catenulisporales</taxon>
        <taxon>Actinospicaceae</taxon>
        <taxon>Actinospica</taxon>
    </lineage>
</organism>
<accession>A0A941IJF3</accession>
<feature type="transmembrane region" description="Helical" evidence="7">
    <location>
        <begin position="410"/>
        <end position="432"/>
    </location>
</feature>
<dbReference type="Pfam" id="PF07690">
    <property type="entry name" value="MFS_1"/>
    <property type="match status" value="2"/>
</dbReference>
<keyword evidence="2" id="KW-0813">Transport</keyword>
<evidence type="ECO:0000313" key="10">
    <source>
        <dbReference type="Proteomes" id="UP000676325"/>
    </source>
</evidence>
<feature type="transmembrane region" description="Helical" evidence="7">
    <location>
        <begin position="344"/>
        <end position="365"/>
    </location>
</feature>
<evidence type="ECO:0000256" key="4">
    <source>
        <dbReference type="ARBA" id="ARBA00022989"/>
    </source>
</evidence>
<name>A0A941IJF3_9ACTN</name>
<protein>
    <submittedName>
        <fullName evidence="9">MFS transporter</fullName>
    </submittedName>
</protein>
<feature type="transmembrane region" description="Helical" evidence="7">
    <location>
        <begin position="311"/>
        <end position="332"/>
    </location>
</feature>
<dbReference type="AlphaFoldDB" id="A0A941IJF3"/>
<dbReference type="GO" id="GO:0022857">
    <property type="term" value="F:transmembrane transporter activity"/>
    <property type="evidence" value="ECO:0007669"/>
    <property type="project" value="InterPro"/>
</dbReference>
<dbReference type="InterPro" id="IPR020846">
    <property type="entry name" value="MFS_dom"/>
</dbReference>
<evidence type="ECO:0000259" key="8">
    <source>
        <dbReference type="PROSITE" id="PS50850"/>
    </source>
</evidence>
<dbReference type="GO" id="GO:0005886">
    <property type="term" value="C:plasma membrane"/>
    <property type="evidence" value="ECO:0007669"/>
    <property type="project" value="UniProtKB-SubCell"/>
</dbReference>
<comment type="caution">
    <text evidence="9">The sequence shown here is derived from an EMBL/GenBank/DDBJ whole genome shotgun (WGS) entry which is preliminary data.</text>
</comment>
<proteinExistence type="predicted"/>
<gene>
    <name evidence="9" type="ORF">KDK95_05080</name>
</gene>
<evidence type="ECO:0000256" key="5">
    <source>
        <dbReference type="ARBA" id="ARBA00023136"/>
    </source>
</evidence>
<evidence type="ECO:0000313" key="9">
    <source>
        <dbReference type="EMBL" id="MBR7825671.1"/>
    </source>
</evidence>
<keyword evidence="5 7" id="KW-0472">Membrane</keyword>
<feature type="region of interest" description="Disordered" evidence="6">
    <location>
        <begin position="473"/>
        <end position="492"/>
    </location>
</feature>
<keyword evidence="10" id="KW-1185">Reference proteome</keyword>
<dbReference type="PANTHER" id="PTHR23501:SF191">
    <property type="entry name" value="VACUOLAR BASIC AMINO ACID TRANSPORTER 4"/>
    <property type="match status" value="1"/>
</dbReference>
<keyword evidence="3 7" id="KW-0812">Transmembrane</keyword>
<feature type="transmembrane region" description="Helical" evidence="7">
    <location>
        <begin position="279"/>
        <end position="305"/>
    </location>
</feature>
<feature type="domain" description="Major facilitator superfamily (MFS) profile" evidence="8">
    <location>
        <begin position="16"/>
        <end position="468"/>
    </location>
</feature>
<feature type="transmembrane region" description="Helical" evidence="7">
    <location>
        <begin position="103"/>
        <end position="126"/>
    </location>
</feature>
<keyword evidence="4 7" id="KW-1133">Transmembrane helix</keyword>
<feature type="transmembrane region" description="Helical" evidence="7">
    <location>
        <begin position="138"/>
        <end position="160"/>
    </location>
</feature>
<dbReference type="RefSeq" id="WP_212516826.1">
    <property type="nucleotide sequence ID" value="NZ_JAGSOH010000008.1"/>
</dbReference>
<dbReference type="PROSITE" id="PS50850">
    <property type="entry name" value="MFS"/>
    <property type="match status" value="1"/>
</dbReference>
<feature type="transmembrane region" description="Helical" evidence="7">
    <location>
        <begin position="172"/>
        <end position="191"/>
    </location>
</feature>
<sequence>MPSPYLAQPLARRVTTLIGVYLAFTVVIADATAYPTPLPVSLALLGGTKYYALATAIGGVLGVVVVPLLGYLATRNPHWRPALLGGALLIEVAAIAVRGIAPSYWWVLIAGVFLSIGTGGSYVLGLPLIRDMFPALRAGVLLGLVGTASSIGQIVGPLSIGKIIDLWGWRSVSWITGPLLAVAALLVVLGARVSKSEGEAIAERGGRFDTVGGMLLAVFITCLILPLSLGSGSMPYGGWRNSLCFAVSAAALAGFTLVVRRKKGAAFISSTAFQDRNSLALTIQTFLSTGSALTVLAFVPLYVLYVLGGSAFQAGLASALFAVPGFFLAPTLGRWIGRAGSAAGVIYASTAFKVVAMVGLGVWMLAAPHSIHIWTIDVAMLVAGFYNAGATVTVQTAPQIMLSPKARIPGTAAVSMMLTLGPITGAAAFGGIVTGHGPQRGVPIAILAASVAAVLALVPVSFFRPVREADVEQTAETGETDSGRRATVLPSH</sequence>
<feature type="transmembrane region" description="Helical" evidence="7">
    <location>
        <begin position="444"/>
        <end position="463"/>
    </location>
</feature>
<feature type="transmembrane region" description="Helical" evidence="7">
    <location>
        <begin position="53"/>
        <end position="72"/>
    </location>
</feature>
<evidence type="ECO:0000256" key="3">
    <source>
        <dbReference type="ARBA" id="ARBA00022692"/>
    </source>
</evidence>
<feature type="transmembrane region" description="Helical" evidence="7">
    <location>
        <begin position="238"/>
        <end position="259"/>
    </location>
</feature>
<evidence type="ECO:0000256" key="6">
    <source>
        <dbReference type="SAM" id="MobiDB-lite"/>
    </source>
</evidence>
<dbReference type="Gene3D" id="1.20.1250.20">
    <property type="entry name" value="MFS general substrate transporter like domains"/>
    <property type="match status" value="2"/>
</dbReference>
<evidence type="ECO:0000256" key="1">
    <source>
        <dbReference type="ARBA" id="ARBA00004429"/>
    </source>
</evidence>
<dbReference type="InterPro" id="IPR036259">
    <property type="entry name" value="MFS_trans_sf"/>
</dbReference>
<evidence type="ECO:0000256" key="2">
    <source>
        <dbReference type="ARBA" id="ARBA00022448"/>
    </source>
</evidence>
<dbReference type="SUPFAM" id="SSF103473">
    <property type="entry name" value="MFS general substrate transporter"/>
    <property type="match status" value="1"/>
</dbReference>
<comment type="subcellular location">
    <subcellularLocation>
        <location evidence="1">Cell inner membrane</location>
        <topology evidence="1">Multi-pass membrane protein</topology>
    </subcellularLocation>
</comment>
<dbReference type="PANTHER" id="PTHR23501">
    <property type="entry name" value="MAJOR FACILITATOR SUPERFAMILY"/>
    <property type="match status" value="1"/>
</dbReference>
<reference evidence="9" key="1">
    <citation type="submission" date="2021-04" db="EMBL/GenBank/DDBJ databases">
        <title>Genome based classification of Actinospica acidithermotolerans sp. nov., an actinobacterium isolated from an Indonesian hot spring.</title>
        <authorList>
            <person name="Kusuma A.B."/>
            <person name="Putra K.E."/>
            <person name="Nafisah S."/>
            <person name="Loh J."/>
            <person name="Nouioui I."/>
            <person name="Goodfellow M."/>
        </authorList>
    </citation>
    <scope>NUCLEOTIDE SEQUENCE</scope>
    <source>
        <strain evidence="9">MGRD01-02</strain>
    </source>
</reference>
<dbReference type="EMBL" id="JAGSOH010000008">
    <property type="protein sequence ID" value="MBR7825671.1"/>
    <property type="molecule type" value="Genomic_DNA"/>
</dbReference>